<evidence type="ECO:0000313" key="2">
    <source>
        <dbReference type="WBParaSite" id="ES5_v2.g27034.t1"/>
    </source>
</evidence>
<reference evidence="2" key="1">
    <citation type="submission" date="2022-11" db="UniProtKB">
        <authorList>
            <consortium name="WormBaseParasite"/>
        </authorList>
    </citation>
    <scope>IDENTIFICATION</scope>
</reference>
<proteinExistence type="predicted"/>
<dbReference type="Proteomes" id="UP000887579">
    <property type="component" value="Unplaced"/>
</dbReference>
<accession>A0AC34GBG0</accession>
<protein>
    <submittedName>
        <fullName evidence="2">Protein-tyrosine phosphatase</fullName>
    </submittedName>
</protein>
<sequence length="228" mass="25582">MLCGIMENGKKKCEQYWPLKHGEKMSVAGLEIINKQTENIAPDCIYTHLLVIGHGSDGGKREHFVNHLMWTGWPDRGVPSTSTGILRLWTGWPDRGVPSTSTGILRLIVRTQSLQPVVVHCSAGIGRTGTIVALESCLRVLDSGLELSVYNIIKMLRSKRYNACQTDLQYCYLHRAVMAFIISKNVCQAGDIVQFVEDYEKLVKNGRNHPTTPPVTPVKEKDQSFRFI</sequence>
<evidence type="ECO:0000313" key="1">
    <source>
        <dbReference type="Proteomes" id="UP000887579"/>
    </source>
</evidence>
<dbReference type="WBParaSite" id="ES5_v2.g27034.t1">
    <property type="protein sequence ID" value="ES5_v2.g27034.t1"/>
    <property type="gene ID" value="ES5_v2.g27034"/>
</dbReference>
<name>A0AC34GBG0_9BILA</name>
<organism evidence="1 2">
    <name type="scientific">Panagrolaimus sp. ES5</name>
    <dbReference type="NCBI Taxonomy" id="591445"/>
    <lineage>
        <taxon>Eukaryota</taxon>
        <taxon>Metazoa</taxon>
        <taxon>Ecdysozoa</taxon>
        <taxon>Nematoda</taxon>
        <taxon>Chromadorea</taxon>
        <taxon>Rhabditida</taxon>
        <taxon>Tylenchina</taxon>
        <taxon>Panagrolaimomorpha</taxon>
        <taxon>Panagrolaimoidea</taxon>
        <taxon>Panagrolaimidae</taxon>
        <taxon>Panagrolaimus</taxon>
    </lineage>
</organism>